<dbReference type="SUPFAM" id="SSF53756">
    <property type="entry name" value="UDP-Glycosyltransferase/glycogen phosphorylase"/>
    <property type="match status" value="1"/>
</dbReference>
<evidence type="ECO:0000256" key="9">
    <source>
        <dbReference type="ARBA" id="ARBA00023316"/>
    </source>
</evidence>
<evidence type="ECO:0000256" key="3">
    <source>
        <dbReference type="ARBA" id="ARBA00022676"/>
    </source>
</evidence>
<feature type="binding site" evidence="10">
    <location>
        <begin position="10"/>
        <end position="12"/>
    </location>
    <ligand>
        <name>UDP-N-acetyl-alpha-D-glucosamine</name>
        <dbReference type="ChEBI" id="CHEBI:57705"/>
    </ligand>
</feature>
<dbReference type="GO" id="GO:0051301">
    <property type="term" value="P:cell division"/>
    <property type="evidence" value="ECO:0007669"/>
    <property type="project" value="UniProtKB-KW"/>
</dbReference>
<evidence type="ECO:0000259" key="12">
    <source>
        <dbReference type="Pfam" id="PF04101"/>
    </source>
</evidence>
<feature type="binding site" evidence="10">
    <location>
        <position position="166"/>
    </location>
    <ligand>
        <name>UDP-N-acetyl-alpha-D-glucosamine</name>
        <dbReference type="ChEBI" id="CHEBI:57705"/>
    </ligand>
</feature>
<feature type="domain" description="Glycosyltransferase family 28 N-terminal" evidence="11">
    <location>
        <begin position="3"/>
        <end position="142"/>
    </location>
</feature>
<evidence type="ECO:0000256" key="10">
    <source>
        <dbReference type="HAMAP-Rule" id="MF_00033"/>
    </source>
</evidence>
<evidence type="ECO:0000256" key="5">
    <source>
        <dbReference type="ARBA" id="ARBA00022960"/>
    </source>
</evidence>
<evidence type="ECO:0000256" key="8">
    <source>
        <dbReference type="ARBA" id="ARBA00023306"/>
    </source>
</evidence>
<dbReference type="GO" id="GO:0005886">
    <property type="term" value="C:plasma membrane"/>
    <property type="evidence" value="ECO:0007669"/>
    <property type="project" value="UniProtKB-SubCell"/>
</dbReference>
<feature type="binding site" evidence="10">
    <location>
        <begin position="273"/>
        <end position="278"/>
    </location>
    <ligand>
        <name>UDP-N-acetyl-alpha-D-glucosamine</name>
        <dbReference type="ChEBI" id="CHEBI:57705"/>
    </ligand>
</feature>
<dbReference type="PANTHER" id="PTHR21015">
    <property type="entry name" value="UDP-N-ACETYLGLUCOSAMINE--N-ACETYLMURAMYL-(PENTAPEPTIDE) PYROPHOSPHORYL-UNDECAPRENOL N-ACETYLGLUCOSAMINE TRANSFERASE 1"/>
    <property type="match status" value="1"/>
</dbReference>
<keyword evidence="4 10" id="KW-0808">Transferase</keyword>
<dbReference type="Gene3D" id="3.40.50.2000">
    <property type="entry name" value="Glycogen Phosphorylase B"/>
    <property type="match status" value="2"/>
</dbReference>
<dbReference type="Pfam" id="PF03033">
    <property type="entry name" value="Glyco_transf_28"/>
    <property type="match status" value="1"/>
</dbReference>
<evidence type="ECO:0000313" key="14">
    <source>
        <dbReference type="Proteomes" id="UP000446866"/>
    </source>
</evidence>
<comment type="similarity">
    <text evidence="10">Belongs to the glycosyltransferase 28 family. MurG subfamily.</text>
</comment>
<dbReference type="InterPro" id="IPR004276">
    <property type="entry name" value="GlycoTrans_28_N"/>
</dbReference>
<keyword evidence="5 10" id="KW-0133">Cell shape</keyword>
<feature type="domain" description="Glycosyl transferase family 28 C-terminal" evidence="12">
    <location>
        <begin position="189"/>
        <end position="347"/>
    </location>
</feature>
<dbReference type="InterPro" id="IPR007235">
    <property type="entry name" value="Glyco_trans_28_C"/>
</dbReference>
<dbReference type="PANTHER" id="PTHR21015:SF22">
    <property type="entry name" value="GLYCOSYLTRANSFERASE"/>
    <property type="match status" value="1"/>
</dbReference>
<keyword evidence="1 10" id="KW-1003">Cell membrane</keyword>
<evidence type="ECO:0000256" key="4">
    <source>
        <dbReference type="ARBA" id="ARBA00022679"/>
    </source>
</evidence>
<keyword evidence="8 10" id="KW-0131">Cell cycle</keyword>
<reference evidence="13 14" key="1">
    <citation type="submission" date="2018-08" db="EMBL/GenBank/DDBJ databases">
        <title>Murine metabolic-syndrome-specific gut microbial biobank.</title>
        <authorList>
            <person name="Liu C."/>
        </authorList>
    </citation>
    <scope>NUCLEOTIDE SEQUENCE [LARGE SCALE GENOMIC DNA]</scope>
    <source>
        <strain evidence="13 14">28</strain>
    </source>
</reference>
<keyword evidence="9 10" id="KW-0961">Cell wall biogenesis/degradation</keyword>
<dbReference type="GO" id="GO:0005975">
    <property type="term" value="P:carbohydrate metabolic process"/>
    <property type="evidence" value="ECO:0007669"/>
    <property type="project" value="InterPro"/>
</dbReference>
<sequence>MRVIVTGGGSGGHIYPAIAIADKIKEKEPDSEILYIGNDIGLEKDIVPGTGYPMELVSAKWLDRRNIFKIFDTGLSTMRGIGQALRIMKKFKPDAVVGTGGFVCVPVMYAAHKYGAKCYLHEQNAYPGVANKTLEKFADKIFLGFPEASHYFHQPEKHVNVGNPVRQRFYDVDQRAAREKLDIGSNDFVIFSFGGSQGAEKINEVAFDLMEAVNGHKGVTFIFGTGSQYYDEILKKAEEKKIEIQPNIRVKSYINDMETYLGASDLIISRAGALSVAETTVCGKASILIPSPNVTGNHQFFNAKSVADKGGAVLIEEKNLTSELLLSEVMRLRNNLTTLTEMSNASKACAPLEATELIYAEMKKDERV</sequence>
<keyword evidence="2 10" id="KW-0132">Cell division</keyword>
<dbReference type="NCBIfam" id="TIGR01133">
    <property type="entry name" value="murG"/>
    <property type="match status" value="1"/>
</dbReference>
<feature type="binding site" evidence="10">
    <location>
        <position position="254"/>
    </location>
    <ligand>
        <name>UDP-N-acetyl-alpha-D-glucosamine</name>
        <dbReference type="ChEBI" id="CHEBI:57705"/>
    </ligand>
</feature>
<dbReference type="Proteomes" id="UP000446866">
    <property type="component" value="Unassembled WGS sequence"/>
</dbReference>
<keyword evidence="7 10" id="KW-0472">Membrane</keyword>
<dbReference type="CDD" id="cd03785">
    <property type="entry name" value="GT28_MurG"/>
    <property type="match status" value="1"/>
</dbReference>
<evidence type="ECO:0000256" key="1">
    <source>
        <dbReference type="ARBA" id="ARBA00022475"/>
    </source>
</evidence>
<dbReference type="InterPro" id="IPR006009">
    <property type="entry name" value="GlcNAc_MurG"/>
</dbReference>
<dbReference type="RefSeq" id="WP_160200512.1">
    <property type="nucleotide sequence ID" value="NZ_QXWK01000001.1"/>
</dbReference>
<gene>
    <name evidence="10 13" type="primary">murG</name>
    <name evidence="13" type="ORF">D0435_00805</name>
</gene>
<dbReference type="EMBL" id="QXWK01000001">
    <property type="protein sequence ID" value="NBH60213.1"/>
    <property type="molecule type" value="Genomic_DNA"/>
</dbReference>
<evidence type="ECO:0000313" key="13">
    <source>
        <dbReference type="EMBL" id="NBH60213.1"/>
    </source>
</evidence>
<dbReference type="GO" id="GO:0050511">
    <property type="term" value="F:undecaprenyldiphospho-muramoylpentapeptide beta-N-acetylglucosaminyltransferase activity"/>
    <property type="evidence" value="ECO:0007669"/>
    <property type="project" value="UniProtKB-UniRule"/>
</dbReference>
<evidence type="ECO:0000259" key="11">
    <source>
        <dbReference type="Pfam" id="PF03033"/>
    </source>
</evidence>
<feature type="binding site" evidence="10">
    <location>
        <position position="124"/>
    </location>
    <ligand>
        <name>UDP-N-acetyl-alpha-D-glucosamine</name>
        <dbReference type="ChEBI" id="CHEBI:57705"/>
    </ligand>
</feature>
<keyword evidence="6 10" id="KW-0573">Peptidoglycan synthesis</keyword>
<comment type="function">
    <text evidence="10">Cell wall formation. Catalyzes the transfer of a GlcNAc subunit on undecaprenyl-pyrophosphoryl-MurNAc-pentapeptide (lipid intermediate I) to form undecaprenyl-pyrophosphoryl-MurNAc-(pentapeptide)GlcNAc (lipid intermediate II).</text>
</comment>
<evidence type="ECO:0000256" key="6">
    <source>
        <dbReference type="ARBA" id="ARBA00022984"/>
    </source>
</evidence>
<organism evidence="13 14">
    <name type="scientific">Anaerotruncus colihominis</name>
    <dbReference type="NCBI Taxonomy" id="169435"/>
    <lineage>
        <taxon>Bacteria</taxon>
        <taxon>Bacillati</taxon>
        <taxon>Bacillota</taxon>
        <taxon>Clostridia</taxon>
        <taxon>Eubacteriales</taxon>
        <taxon>Oscillospiraceae</taxon>
        <taxon>Anaerotruncus</taxon>
    </lineage>
</organism>
<dbReference type="HAMAP" id="MF_00033">
    <property type="entry name" value="MurG"/>
    <property type="match status" value="1"/>
</dbReference>
<proteinExistence type="inferred from homology"/>
<dbReference type="Pfam" id="PF04101">
    <property type="entry name" value="Glyco_tran_28_C"/>
    <property type="match status" value="1"/>
</dbReference>
<keyword evidence="3 10" id="KW-0328">Glycosyltransferase</keyword>
<dbReference type="EC" id="2.4.1.227" evidence="10"/>
<feature type="binding site" evidence="10">
    <location>
        <position position="196"/>
    </location>
    <ligand>
        <name>UDP-N-acetyl-alpha-D-glucosamine</name>
        <dbReference type="ChEBI" id="CHEBI:57705"/>
    </ligand>
</feature>
<dbReference type="GO" id="GO:0008360">
    <property type="term" value="P:regulation of cell shape"/>
    <property type="evidence" value="ECO:0007669"/>
    <property type="project" value="UniProtKB-KW"/>
</dbReference>
<feature type="binding site" evidence="10">
    <location>
        <position position="299"/>
    </location>
    <ligand>
        <name>UDP-N-acetyl-alpha-D-glucosamine</name>
        <dbReference type="ChEBI" id="CHEBI:57705"/>
    </ligand>
</feature>
<dbReference type="UniPathway" id="UPA00219"/>
<protein>
    <recommendedName>
        <fullName evidence="10">UDP-N-acetylglucosamine--N-acetylmuramyl-(pentapeptide) pyrophosphoryl-undecaprenol N-acetylglucosamine transferase</fullName>
        <ecNumber evidence="10">2.4.1.227</ecNumber>
    </recommendedName>
    <alternativeName>
        <fullName evidence="10">Undecaprenyl-PP-MurNAc-pentapeptide-UDPGlcNAc GlcNAc transferase</fullName>
    </alternativeName>
</protein>
<keyword evidence="14" id="KW-1185">Reference proteome</keyword>
<evidence type="ECO:0000256" key="7">
    <source>
        <dbReference type="ARBA" id="ARBA00023136"/>
    </source>
</evidence>
<evidence type="ECO:0000256" key="2">
    <source>
        <dbReference type="ARBA" id="ARBA00022618"/>
    </source>
</evidence>
<dbReference type="GO" id="GO:0009252">
    <property type="term" value="P:peptidoglycan biosynthetic process"/>
    <property type="evidence" value="ECO:0007669"/>
    <property type="project" value="UniProtKB-UniRule"/>
</dbReference>
<dbReference type="AlphaFoldDB" id="A0A845QHK4"/>
<comment type="subcellular location">
    <subcellularLocation>
        <location evidence="10">Cell membrane</location>
        <topology evidence="10">Peripheral membrane protein</topology>
        <orientation evidence="10">Cytoplasmic side</orientation>
    </subcellularLocation>
</comment>
<accession>A0A845QHK4</accession>
<name>A0A845QHK4_9FIRM</name>
<dbReference type="GO" id="GO:0071555">
    <property type="term" value="P:cell wall organization"/>
    <property type="evidence" value="ECO:0007669"/>
    <property type="project" value="UniProtKB-KW"/>
</dbReference>
<comment type="catalytic activity">
    <reaction evidence="10">
        <text>di-trans,octa-cis-undecaprenyl diphospho-N-acetyl-alpha-D-muramoyl-L-alanyl-D-glutamyl-meso-2,6-diaminopimeloyl-D-alanyl-D-alanine + UDP-N-acetyl-alpha-D-glucosamine = di-trans,octa-cis-undecaprenyl diphospho-[N-acetyl-alpha-D-glucosaminyl-(1-&gt;4)]-N-acetyl-alpha-D-muramoyl-L-alanyl-D-glutamyl-meso-2,6-diaminopimeloyl-D-alanyl-D-alanine + UDP + H(+)</text>
        <dbReference type="Rhea" id="RHEA:31227"/>
        <dbReference type="ChEBI" id="CHEBI:15378"/>
        <dbReference type="ChEBI" id="CHEBI:57705"/>
        <dbReference type="ChEBI" id="CHEBI:58223"/>
        <dbReference type="ChEBI" id="CHEBI:61387"/>
        <dbReference type="ChEBI" id="CHEBI:61388"/>
        <dbReference type="EC" id="2.4.1.227"/>
    </reaction>
</comment>
<comment type="pathway">
    <text evidence="10">Cell wall biogenesis; peptidoglycan biosynthesis.</text>
</comment>
<comment type="caution">
    <text evidence="13">The sequence shown here is derived from an EMBL/GenBank/DDBJ whole genome shotgun (WGS) entry which is preliminary data.</text>
</comment>